<dbReference type="KEGG" id="mff:MFFC18_42890"/>
<dbReference type="STRING" id="980251.GCA_001642875_01282"/>
<dbReference type="Proteomes" id="UP000322214">
    <property type="component" value="Chromosome"/>
</dbReference>
<keyword evidence="2" id="KW-1185">Reference proteome</keyword>
<protein>
    <submittedName>
        <fullName evidence="1">Uncharacterized protein</fullName>
    </submittedName>
</protein>
<dbReference type="AlphaFoldDB" id="A0A5B9PGI6"/>
<evidence type="ECO:0000313" key="2">
    <source>
        <dbReference type="Proteomes" id="UP000322214"/>
    </source>
</evidence>
<evidence type="ECO:0000313" key="1">
    <source>
        <dbReference type="EMBL" id="QEG24370.1"/>
    </source>
</evidence>
<dbReference type="RefSeq" id="WP_075084049.1">
    <property type="nucleotide sequence ID" value="NZ_CP042912.1"/>
</dbReference>
<sequence length="344" mass="38950">MKNDLSDNQKRTICRLLFLLFCALPTFTTVYFATHQRTPDQWAKLLQAELGVETSIGIVETPRPGEIWFHDVKLFGNDGQPIVETFMSAKVTLGNINRVEFRNPIQVKREGLSHFLEEAAERLVKSQSDLKPWEIEFRDIEVISRRESEFEYDSFHMNRLYVTWHNGRDGRVVTIEAPLDSEESGQAEDRGVLRMAKNPDTGTFSVAFDTTNKGKVPCWLASYWFPELETKLGADAHFSGVASIDSSDRGVQCELTGSFVGIQLPNVAGVEADLRKATAIFVNGLELEDSQWTVGKAAIAFENGLYREMPNPLQYRRAVSQQTELFTEVLQATFHEGFDTTLLR</sequence>
<accession>A0A5B9PGI6</accession>
<name>A0A5B9PGI6_9BACT</name>
<organism evidence="1 2">
    <name type="scientific">Mariniblastus fucicola</name>
    <dbReference type="NCBI Taxonomy" id="980251"/>
    <lineage>
        <taxon>Bacteria</taxon>
        <taxon>Pseudomonadati</taxon>
        <taxon>Planctomycetota</taxon>
        <taxon>Planctomycetia</taxon>
        <taxon>Pirellulales</taxon>
        <taxon>Pirellulaceae</taxon>
        <taxon>Mariniblastus</taxon>
    </lineage>
</organism>
<reference evidence="1 2" key="1">
    <citation type="submission" date="2019-08" db="EMBL/GenBank/DDBJ databases">
        <title>Deep-cultivation of Planctomycetes and their phenomic and genomic characterization uncovers novel biology.</title>
        <authorList>
            <person name="Wiegand S."/>
            <person name="Jogler M."/>
            <person name="Boedeker C."/>
            <person name="Pinto D."/>
            <person name="Vollmers J."/>
            <person name="Rivas-Marin E."/>
            <person name="Kohn T."/>
            <person name="Peeters S.H."/>
            <person name="Heuer A."/>
            <person name="Rast P."/>
            <person name="Oberbeckmann S."/>
            <person name="Bunk B."/>
            <person name="Jeske O."/>
            <person name="Meyerdierks A."/>
            <person name="Storesund J.E."/>
            <person name="Kallscheuer N."/>
            <person name="Luecker S."/>
            <person name="Lage O.M."/>
            <person name="Pohl T."/>
            <person name="Merkel B.J."/>
            <person name="Hornburger P."/>
            <person name="Mueller R.-W."/>
            <person name="Bruemmer F."/>
            <person name="Labrenz M."/>
            <person name="Spormann A.M."/>
            <person name="Op den Camp H."/>
            <person name="Overmann J."/>
            <person name="Amann R."/>
            <person name="Jetten M.S.M."/>
            <person name="Mascher T."/>
            <person name="Medema M.H."/>
            <person name="Devos D.P."/>
            <person name="Kaster A.-K."/>
            <person name="Ovreas L."/>
            <person name="Rohde M."/>
            <person name="Galperin M.Y."/>
            <person name="Jogler C."/>
        </authorList>
    </citation>
    <scope>NUCLEOTIDE SEQUENCE [LARGE SCALE GENOMIC DNA]</scope>
    <source>
        <strain evidence="1 2">FC18</strain>
    </source>
</reference>
<proteinExistence type="predicted"/>
<dbReference type="EMBL" id="CP042912">
    <property type="protein sequence ID" value="QEG24370.1"/>
    <property type="molecule type" value="Genomic_DNA"/>
</dbReference>
<gene>
    <name evidence="1" type="ORF">MFFC18_42890</name>
</gene>